<name>A0ABW2Q4F1_9MICO</name>
<feature type="chain" id="PRO_5045850606" evidence="5">
    <location>
        <begin position="28"/>
        <end position="433"/>
    </location>
</feature>
<dbReference type="InterPro" id="IPR050490">
    <property type="entry name" value="Bact_solute-bd_prot1"/>
</dbReference>
<keyword evidence="4 5" id="KW-0732">Signal</keyword>
<sequence>MNGTLTRRSVLRRGSLLAAMVAIPGLAACRPESSASDGAISYLNASTGQEPVLEELNARYRDEAAVRIRVETIAQDYDQALRARAQAREMPDLYYPTLGGTLNDHAPYVDGGWPLDLTDVMDDGWRDSFSPELLAYTTYAAENRWGVEPGIYSVPFDGNCWMMLCNHDLWRQADLDPEEPPATWDEFVSALRQLRNVTDQPFGMNPGQTYGPEAFALTFGSNLLGVDTVVATTAGEHPWTSAEWRTVLELLQELRDADVLAPGSTTWQMPDVEQAFFAQKNLATAFGFSSSIPVGQSLDAEFDGFGAFLPPPPTSAEMRIQGGKSKSVAINARSPRVEEIVEYLRWFTAPEQQRHYARALPTIPVNPAVMSSPDDLDPRITPFAEHMDRIMPPEAALLTPVADALSRGVQQLLVGDNDAAGILTNVQAAQDEG</sequence>
<dbReference type="EMBL" id="JBHTCQ010000001">
    <property type="protein sequence ID" value="MFC7404373.1"/>
    <property type="molecule type" value="Genomic_DNA"/>
</dbReference>
<comment type="similarity">
    <text evidence="2">Belongs to the bacterial solute-binding protein 1 family.</text>
</comment>
<evidence type="ECO:0000313" key="6">
    <source>
        <dbReference type="EMBL" id="MFC7404373.1"/>
    </source>
</evidence>
<dbReference type="Pfam" id="PF01547">
    <property type="entry name" value="SBP_bac_1"/>
    <property type="match status" value="1"/>
</dbReference>
<dbReference type="PANTHER" id="PTHR43649:SF31">
    <property type="entry name" value="SN-GLYCEROL-3-PHOSPHATE-BINDING PERIPLASMIC PROTEIN UGPB"/>
    <property type="match status" value="1"/>
</dbReference>
<accession>A0ABW2Q4F1</accession>
<organism evidence="6 7">
    <name type="scientific">Georgenia alba</name>
    <dbReference type="NCBI Taxonomy" id="2233858"/>
    <lineage>
        <taxon>Bacteria</taxon>
        <taxon>Bacillati</taxon>
        <taxon>Actinomycetota</taxon>
        <taxon>Actinomycetes</taxon>
        <taxon>Micrococcales</taxon>
        <taxon>Bogoriellaceae</taxon>
        <taxon>Georgenia</taxon>
    </lineage>
</organism>
<evidence type="ECO:0000256" key="3">
    <source>
        <dbReference type="ARBA" id="ARBA00022448"/>
    </source>
</evidence>
<dbReference type="Proteomes" id="UP001596455">
    <property type="component" value="Unassembled WGS sequence"/>
</dbReference>
<evidence type="ECO:0000256" key="5">
    <source>
        <dbReference type="SAM" id="SignalP"/>
    </source>
</evidence>
<feature type="signal peptide" evidence="5">
    <location>
        <begin position="1"/>
        <end position="27"/>
    </location>
</feature>
<dbReference type="PROSITE" id="PS51318">
    <property type="entry name" value="TAT"/>
    <property type="match status" value="1"/>
</dbReference>
<evidence type="ECO:0000256" key="4">
    <source>
        <dbReference type="ARBA" id="ARBA00022729"/>
    </source>
</evidence>
<dbReference type="InterPro" id="IPR006059">
    <property type="entry name" value="SBP"/>
</dbReference>
<dbReference type="SUPFAM" id="SSF53850">
    <property type="entry name" value="Periplasmic binding protein-like II"/>
    <property type="match status" value="1"/>
</dbReference>
<comment type="subcellular location">
    <subcellularLocation>
        <location evidence="1">Cell envelope</location>
    </subcellularLocation>
</comment>
<reference evidence="7" key="1">
    <citation type="journal article" date="2019" name="Int. J. Syst. Evol. Microbiol.">
        <title>The Global Catalogue of Microorganisms (GCM) 10K type strain sequencing project: providing services to taxonomists for standard genome sequencing and annotation.</title>
        <authorList>
            <consortium name="The Broad Institute Genomics Platform"/>
            <consortium name="The Broad Institute Genome Sequencing Center for Infectious Disease"/>
            <person name="Wu L."/>
            <person name="Ma J."/>
        </authorList>
    </citation>
    <scope>NUCLEOTIDE SEQUENCE [LARGE SCALE GENOMIC DNA]</scope>
    <source>
        <strain evidence="7">JCM 1490</strain>
    </source>
</reference>
<dbReference type="InterPro" id="IPR006311">
    <property type="entry name" value="TAT_signal"/>
</dbReference>
<protein>
    <submittedName>
        <fullName evidence="6">ABC transporter substrate-binding protein</fullName>
    </submittedName>
</protein>
<proteinExistence type="inferred from homology"/>
<keyword evidence="7" id="KW-1185">Reference proteome</keyword>
<evidence type="ECO:0000313" key="7">
    <source>
        <dbReference type="Proteomes" id="UP001596455"/>
    </source>
</evidence>
<dbReference type="RefSeq" id="WP_382391698.1">
    <property type="nucleotide sequence ID" value="NZ_JBHTCQ010000001.1"/>
</dbReference>
<keyword evidence="3" id="KW-0813">Transport</keyword>
<gene>
    <name evidence="6" type="ORF">ACFQQL_04565</name>
</gene>
<dbReference type="PANTHER" id="PTHR43649">
    <property type="entry name" value="ARABINOSE-BINDING PROTEIN-RELATED"/>
    <property type="match status" value="1"/>
</dbReference>
<comment type="caution">
    <text evidence="6">The sequence shown here is derived from an EMBL/GenBank/DDBJ whole genome shotgun (WGS) entry which is preliminary data.</text>
</comment>
<evidence type="ECO:0000256" key="1">
    <source>
        <dbReference type="ARBA" id="ARBA00004196"/>
    </source>
</evidence>
<dbReference type="Gene3D" id="3.40.190.10">
    <property type="entry name" value="Periplasmic binding protein-like II"/>
    <property type="match status" value="1"/>
</dbReference>
<evidence type="ECO:0000256" key="2">
    <source>
        <dbReference type="ARBA" id="ARBA00008520"/>
    </source>
</evidence>
<dbReference type="PROSITE" id="PS51257">
    <property type="entry name" value="PROKAR_LIPOPROTEIN"/>
    <property type="match status" value="1"/>
</dbReference>